<dbReference type="OrthoDB" id="9780707at2"/>
<keyword evidence="3" id="KW-0560">Oxidoreductase</keyword>
<proteinExistence type="predicted"/>
<dbReference type="AlphaFoldDB" id="A0A1W1VYE6"/>
<dbReference type="GO" id="GO:0016994">
    <property type="term" value="F:precorrin-6A reductase activity"/>
    <property type="evidence" value="ECO:0007669"/>
    <property type="project" value="InterPro"/>
</dbReference>
<dbReference type="RefSeq" id="WP_084665796.1">
    <property type="nucleotide sequence ID" value="NZ_LT838272.1"/>
</dbReference>
<dbReference type="Proteomes" id="UP000192569">
    <property type="component" value="Chromosome I"/>
</dbReference>
<dbReference type="PROSITE" id="PS51014">
    <property type="entry name" value="COBK_CBIJ"/>
    <property type="match status" value="1"/>
</dbReference>
<comment type="pathway">
    <text evidence="1">Cofactor biosynthesis; adenosylcobalamin biosynthesis.</text>
</comment>
<organism evidence="4 5">
    <name type="scientific">Thermanaeromonas toyohensis ToBE</name>
    <dbReference type="NCBI Taxonomy" id="698762"/>
    <lineage>
        <taxon>Bacteria</taxon>
        <taxon>Bacillati</taxon>
        <taxon>Bacillota</taxon>
        <taxon>Clostridia</taxon>
        <taxon>Neomoorellales</taxon>
        <taxon>Neomoorellaceae</taxon>
        <taxon>Thermanaeromonas</taxon>
    </lineage>
</organism>
<sequence length="263" mass="29483">MVRRAGEGEGKAILVIGGTRESRELTRRLGDQGYTVVVWTGSEYGRKLALEDGANITLIEPISEEALQRVIQEHGVNMVVDFSLPYPNEVSTLLEDYCSRWNLPCVRFFRSETELPRHPLIHEVYGWAEAAQVAAKLGNTIFLTTGTYNLEVFLSSQELKGKRVVVRVLPEHRVIKKCQDLGLTPRDIVAMQGPFSRELNKAIFRAYKAKVVVTRDSGPQGGTDTKIEAALDLRIPVVVIKRPPIKHQHPVTSLEEIFKLLGE</sequence>
<accession>A0A1W1VYE6</accession>
<evidence type="ECO:0000256" key="2">
    <source>
        <dbReference type="ARBA" id="ARBA00022573"/>
    </source>
</evidence>
<keyword evidence="5" id="KW-1185">Reference proteome</keyword>
<evidence type="ECO:0000313" key="5">
    <source>
        <dbReference type="Proteomes" id="UP000192569"/>
    </source>
</evidence>
<dbReference type="STRING" id="698762.SAMN00808754_2238"/>
<dbReference type="UniPathway" id="UPA00148"/>
<dbReference type="Pfam" id="PF02571">
    <property type="entry name" value="CbiJ"/>
    <property type="match status" value="1"/>
</dbReference>
<dbReference type="PANTHER" id="PTHR36925">
    <property type="entry name" value="COBALT-PRECORRIN-6A REDUCTASE"/>
    <property type="match status" value="1"/>
</dbReference>
<dbReference type="InterPro" id="IPR003723">
    <property type="entry name" value="Precorrin-6x_reduct"/>
</dbReference>
<dbReference type="EMBL" id="LT838272">
    <property type="protein sequence ID" value="SMB98273.1"/>
    <property type="molecule type" value="Genomic_DNA"/>
</dbReference>
<dbReference type="NCBIfam" id="TIGR00715">
    <property type="entry name" value="precor6x_red"/>
    <property type="match status" value="1"/>
</dbReference>
<dbReference type="GO" id="GO:0009236">
    <property type="term" value="P:cobalamin biosynthetic process"/>
    <property type="evidence" value="ECO:0007669"/>
    <property type="project" value="UniProtKB-UniPathway"/>
</dbReference>
<dbReference type="PANTHER" id="PTHR36925:SF1">
    <property type="entry name" value="COBALT-PRECORRIN-6A REDUCTASE"/>
    <property type="match status" value="1"/>
</dbReference>
<keyword evidence="2" id="KW-0169">Cobalamin biosynthesis</keyword>
<evidence type="ECO:0000256" key="1">
    <source>
        <dbReference type="ARBA" id="ARBA00004953"/>
    </source>
</evidence>
<reference evidence="4 5" key="1">
    <citation type="submission" date="2017-04" db="EMBL/GenBank/DDBJ databases">
        <authorList>
            <person name="Afonso C.L."/>
            <person name="Miller P.J."/>
            <person name="Scott M.A."/>
            <person name="Spackman E."/>
            <person name="Goraichik I."/>
            <person name="Dimitrov K.M."/>
            <person name="Suarez D.L."/>
            <person name="Swayne D.E."/>
        </authorList>
    </citation>
    <scope>NUCLEOTIDE SEQUENCE [LARGE SCALE GENOMIC DNA]</scope>
    <source>
        <strain evidence="4 5">ToBE</strain>
    </source>
</reference>
<name>A0A1W1VYE6_9FIRM</name>
<evidence type="ECO:0000313" key="4">
    <source>
        <dbReference type="EMBL" id="SMB98273.1"/>
    </source>
</evidence>
<evidence type="ECO:0000256" key="3">
    <source>
        <dbReference type="ARBA" id="ARBA00023002"/>
    </source>
</evidence>
<protein>
    <submittedName>
        <fullName evidence="4">Precorrin-6A/cobalt-precorrin-6A reductase</fullName>
    </submittedName>
</protein>
<gene>
    <name evidence="4" type="ORF">SAMN00808754_2238</name>
</gene>